<dbReference type="PROSITE" id="PS51257">
    <property type="entry name" value="PROKAR_LIPOPROTEIN"/>
    <property type="match status" value="1"/>
</dbReference>
<dbReference type="Proteomes" id="UP000518300">
    <property type="component" value="Unassembled WGS sequence"/>
</dbReference>
<dbReference type="AlphaFoldDB" id="A0A848LWC2"/>
<name>A0A848LWC2_9BACT</name>
<accession>A0A848LWC2</accession>
<reference evidence="1 2" key="1">
    <citation type="submission" date="2020-04" db="EMBL/GenBank/DDBJ databases">
        <title>Draft genome of Pyxidicoccus fallax type strain.</title>
        <authorList>
            <person name="Whitworth D.E."/>
        </authorList>
    </citation>
    <scope>NUCLEOTIDE SEQUENCE [LARGE SCALE GENOMIC DNA]</scope>
    <source>
        <strain evidence="1 2">DSM 14698</strain>
    </source>
</reference>
<evidence type="ECO:0000313" key="1">
    <source>
        <dbReference type="EMBL" id="NMO22325.1"/>
    </source>
</evidence>
<proteinExistence type="predicted"/>
<dbReference type="InterPro" id="IPR011050">
    <property type="entry name" value="Pectin_lyase_fold/virulence"/>
</dbReference>
<evidence type="ECO:0008006" key="3">
    <source>
        <dbReference type="Google" id="ProtNLM"/>
    </source>
</evidence>
<keyword evidence="2" id="KW-1185">Reference proteome</keyword>
<organism evidence="1 2">
    <name type="scientific">Pyxidicoccus fallax</name>
    <dbReference type="NCBI Taxonomy" id="394095"/>
    <lineage>
        <taxon>Bacteria</taxon>
        <taxon>Pseudomonadati</taxon>
        <taxon>Myxococcota</taxon>
        <taxon>Myxococcia</taxon>
        <taxon>Myxococcales</taxon>
        <taxon>Cystobacterineae</taxon>
        <taxon>Myxococcaceae</taxon>
        <taxon>Pyxidicoccus</taxon>
    </lineage>
</organism>
<dbReference type="EMBL" id="JABBJJ010000410">
    <property type="protein sequence ID" value="NMO22325.1"/>
    <property type="molecule type" value="Genomic_DNA"/>
</dbReference>
<protein>
    <recommendedName>
        <fullName evidence="3">Lipoprotein</fullName>
    </recommendedName>
</protein>
<evidence type="ECO:0000313" key="2">
    <source>
        <dbReference type="Proteomes" id="UP000518300"/>
    </source>
</evidence>
<comment type="caution">
    <text evidence="1">The sequence shown here is derived from an EMBL/GenBank/DDBJ whole genome shotgun (WGS) entry which is preliminary data.</text>
</comment>
<dbReference type="RefSeq" id="WP_169351473.1">
    <property type="nucleotide sequence ID" value="NZ_JABBJJ010000410.1"/>
</dbReference>
<dbReference type="SUPFAM" id="SSF51126">
    <property type="entry name" value="Pectin lyase-like"/>
    <property type="match status" value="1"/>
</dbReference>
<sequence length="262" mass="27201">MLRGYVAVLAGLLLAGCGDDDPPRSPGRFGEVTSAVVLVNPVINQGSTTSVVPGTERAGVEFQVEDLPVAETDSTGLALVEGLPTGTVTLDFDPGTYSFQVVQERELYDVVLSYRDGTVQPLFPPVRYPLGGEVVVVEPGESIAEAAASDDTIILLEEGTYPGNLELRSDDVLIIGAWSPTRGPLSVIEGNVTVLGGGNRLRGVTVTGRLTSNANNFSAAFSDIASATITGNGVTLLRNRFTAGQATVPSSNAVLVDNTGIP</sequence>
<gene>
    <name evidence="1" type="ORF">HG543_46840</name>
</gene>